<name>A0A653E5I6_9PSED</name>
<organism evidence="2">
    <name type="scientific">Pseudomonas marincola</name>
    <dbReference type="NCBI Taxonomy" id="437900"/>
    <lineage>
        <taxon>Bacteria</taxon>
        <taxon>Pseudomonadati</taxon>
        <taxon>Pseudomonadota</taxon>
        <taxon>Gammaproteobacteria</taxon>
        <taxon>Pseudomonadales</taxon>
        <taxon>Pseudomonadaceae</taxon>
        <taxon>Pseudomonas</taxon>
    </lineage>
</organism>
<dbReference type="AlphaFoldDB" id="A0A653E5I6"/>
<reference evidence="2" key="1">
    <citation type="submission" date="2019-02" db="EMBL/GenBank/DDBJ databases">
        <authorList>
            <consortium name="Genoscope - CEA"/>
            <person name="William W."/>
        </authorList>
    </citation>
    <scope>NUCLEOTIDE SEQUENCE [LARGE SCALE GENOMIC DNA]</scope>
    <source>
        <strain evidence="2">YSy11</strain>
    </source>
</reference>
<proteinExistence type="predicted"/>
<gene>
    <name evidence="2" type="ORF">PMYSY11_2940</name>
</gene>
<dbReference type="EMBL" id="LR215729">
    <property type="protein sequence ID" value="VEV97984.1"/>
    <property type="molecule type" value="Genomic_DNA"/>
</dbReference>
<protein>
    <submittedName>
        <fullName evidence="2">Uncharacterized protein</fullName>
    </submittedName>
</protein>
<accession>A0A653E5I6</accession>
<evidence type="ECO:0000313" key="2">
    <source>
        <dbReference type="EMBL" id="VEV97984.1"/>
    </source>
</evidence>
<sequence>MPPQAFCSATAKCHYFMAKSAEKSQKNRRLNEVAQTALRALDRKNQTLFVVVSVLPDEISDTAEEDEHERYHGNTSENDMIKKHKSLLRTNLVSMA</sequence>
<evidence type="ECO:0000256" key="1">
    <source>
        <dbReference type="SAM" id="MobiDB-lite"/>
    </source>
</evidence>
<feature type="region of interest" description="Disordered" evidence="1">
    <location>
        <begin position="61"/>
        <end position="83"/>
    </location>
</feature>